<dbReference type="InterPro" id="IPR006140">
    <property type="entry name" value="D-isomer_DH_NAD-bd"/>
</dbReference>
<dbReference type="RefSeq" id="XP_033599523.1">
    <property type="nucleotide sequence ID" value="XM_033742439.1"/>
</dbReference>
<comment type="similarity">
    <text evidence="1">Belongs to the D-isomer specific 2-hydroxyacid dehydrogenase family.</text>
</comment>
<dbReference type="SUPFAM" id="SSF51735">
    <property type="entry name" value="NAD(P)-binding Rossmann-fold domains"/>
    <property type="match status" value="1"/>
</dbReference>
<proteinExistence type="inferred from homology"/>
<dbReference type="InterPro" id="IPR029752">
    <property type="entry name" value="D-isomer_DH_CS1"/>
</dbReference>
<feature type="domain" description="D-isomer specific 2-hydroxyacid dehydrogenase NAD-binding" evidence="4">
    <location>
        <begin position="136"/>
        <end position="329"/>
    </location>
</feature>
<evidence type="ECO:0000259" key="4">
    <source>
        <dbReference type="Pfam" id="PF02826"/>
    </source>
</evidence>
<dbReference type="InterPro" id="IPR050857">
    <property type="entry name" value="D-2-hydroxyacid_DH"/>
</dbReference>
<name>A0A6A6W2J6_9PEZI</name>
<keyword evidence="2" id="KW-0560">Oxidoreductase</keyword>
<sequence length="367" mass="40041">MASVAHIRLAVLDDYAELAEKHFRSAGLNLESYHSFPKTLDPKTPDGLAALTAQLEPFNVISTMRERTPFPAELLTSLPNLKLLLTTGMRNASLDLETARQRGILVAGTQAKPPADSLDFRLPPSTHDTTTQQAISLLLSLTSRIPHDHRQITNPSTPDAWQSGFSIPLYGKTLGVIGLGKLGTNLARICVQAFGMKVICWSSNLDQSKADDAAAGAGLPAGSFTAVAKQELLRTADVVSLHLVLSDRSRGTLKAEDLALLKPSALLVNTARAGLIEEDALLHVLEKGRIAGAALDVFWKEPLPEDSLWRTTRWGEDGHSMVVLSPHMGYVNEVTMRWWYKEQAQEVKRWSEGESPLNIMNNPVSAS</sequence>
<dbReference type="PANTHER" id="PTHR42789">
    <property type="entry name" value="D-ISOMER SPECIFIC 2-HYDROXYACID DEHYDROGENASE FAMILY PROTEIN (AFU_ORTHOLOGUE AFUA_6G10090)"/>
    <property type="match status" value="1"/>
</dbReference>
<dbReference type="OrthoDB" id="298012at2759"/>
<evidence type="ECO:0000256" key="3">
    <source>
        <dbReference type="ARBA" id="ARBA00023027"/>
    </source>
</evidence>
<evidence type="ECO:0000313" key="5">
    <source>
        <dbReference type="EMBL" id="KAF2757072.1"/>
    </source>
</evidence>
<dbReference type="EMBL" id="ML996574">
    <property type="protein sequence ID" value="KAF2757072.1"/>
    <property type="molecule type" value="Genomic_DNA"/>
</dbReference>
<dbReference type="GO" id="GO:0016491">
    <property type="term" value="F:oxidoreductase activity"/>
    <property type="evidence" value="ECO:0007669"/>
    <property type="project" value="UniProtKB-KW"/>
</dbReference>
<keyword evidence="6" id="KW-1185">Reference proteome</keyword>
<protein>
    <recommendedName>
        <fullName evidence="4">D-isomer specific 2-hydroxyacid dehydrogenase NAD-binding domain-containing protein</fullName>
    </recommendedName>
</protein>
<dbReference type="GO" id="GO:0051287">
    <property type="term" value="F:NAD binding"/>
    <property type="evidence" value="ECO:0007669"/>
    <property type="project" value="InterPro"/>
</dbReference>
<evidence type="ECO:0000313" key="6">
    <source>
        <dbReference type="Proteomes" id="UP000799437"/>
    </source>
</evidence>
<dbReference type="AlphaFoldDB" id="A0A6A6W2J6"/>
<accession>A0A6A6W2J6</accession>
<dbReference type="SUPFAM" id="SSF52283">
    <property type="entry name" value="Formate/glycerate dehydrogenase catalytic domain-like"/>
    <property type="match status" value="1"/>
</dbReference>
<dbReference type="GeneID" id="54483493"/>
<dbReference type="Gene3D" id="3.40.50.720">
    <property type="entry name" value="NAD(P)-binding Rossmann-like Domain"/>
    <property type="match status" value="2"/>
</dbReference>
<dbReference type="PROSITE" id="PS00065">
    <property type="entry name" value="D_2_HYDROXYACID_DH_1"/>
    <property type="match status" value="1"/>
</dbReference>
<dbReference type="PANTHER" id="PTHR42789:SF1">
    <property type="entry name" value="D-ISOMER SPECIFIC 2-HYDROXYACID DEHYDROGENASE FAMILY PROTEIN (AFU_ORTHOLOGUE AFUA_6G10090)"/>
    <property type="match status" value="1"/>
</dbReference>
<dbReference type="Pfam" id="PF02826">
    <property type="entry name" value="2-Hacid_dh_C"/>
    <property type="match status" value="1"/>
</dbReference>
<dbReference type="InterPro" id="IPR036291">
    <property type="entry name" value="NAD(P)-bd_dom_sf"/>
</dbReference>
<reference evidence="5" key="1">
    <citation type="journal article" date="2020" name="Stud. Mycol.">
        <title>101 Dothideomycetes genomes: a test case for predicting lifestyles and emergence of pathogens.</title>
        <authorList>
            <person name="Haridas S."/>
            <person name="Albert R."/>
            <person name="Binder M."/>
            <person name="Bloem J."/>
            <person name="Labutti K."/>
            <person name="Salamov A."/>
            <person name="Andreopoulos B."/>
            <person name="Baker S."/>
            <person name="Barry K."/>
            <person name="Bills G."/>
            <person name="Bluhm B."/>
            <person name="Cannon C."/>
            <person name="Castanera R."/>
            <person name="Culley D."/>
            <person name="Daum C."/>
            <person name="Ezra D."/>
            <person name="Gonzalez J."/>
            <person name="Henrissat B."/>
            <person name="Kuo A."/>
            <person name="Liang C."/>
            <person name="Lipzen A."/>
            <person name="Lutzoni F."/>
            <person name="Magnuson J."/>
            <person name="Mondo S."/>
            <person name="Nolan M."/>
            <person name="Ohm R."/>
            <person name="Pangilinan J."/>
            <person name="Park H.-J."/>
            <person name="Ramirez L."/>
            <person name="Alfaro M."/>
            <person name="Sun H."/>
            <person name="Tritt A."/>
            <person name="Yoshinaga Y."/>
            <person name="Zwiers L.-H."/>
            <person name="Turgeon B."/>
            <person name="Goodwin S."/>
            <person name="Spatafora J."/>
            <person name="Crous P."/>
            <person name="Grigoriev I."/>
        </authorList>
    </citation>
    <scope>NUCLEOTIDE SEQUENCE</scope>
    <source>
        <strain evidence="5">CBS 121739</strain>
    </source>
</reference>
<evidence type="ECO:0000256" key="1">
    <source>
        <dbReference type="ARBA" id="ARBA00005854"/>
    </source>
</evidence>
<dbReference type="CDD" id="cd12169">
    <property type="entry name" value="PGDH_like_1"/>
    <property type="match status" value="1"/>
</dbReference>
<organism evidence="5 6">
    <name type="scientific">Pseudovirgaria hyperparasitica</name>
    <dbReference type="NCBI Taxonomy" id="470096"/>
    <lineage>
        <taxon>Eukaryota</taxon>
        <taxon>Fungi</taxon>
        <taxon>Dikarya</taxon>
        <taxon>Ascomycota</taxon>
        <taxon>Pezizomycotina</taxon>
        <taxon>Dothideomycetes</taxon>
        <taxon>Dothideomycetes incertae sedis</taxon>
        <taxon>Acrospermales</taxon>
        <taxon>Acrospermaceae</taxon>
        <taxon>Pseudovirgaria</taxon>
    </lineage>
</organism>
<keyword evidence="3" id="KW-0520">NAD</keyword>
<gene>
    <name evidence="5" type="ORF">EJ05DRAFT_454074</name>
</gene>
<evidence type="ECO:0000256" key="2">
    <source>
        <dbReference type="ARBA" id="ARBA00023002"/>
    </source>
</evidence>
<dbReference type="Proteomes" id="UP000799437">
    <property type="component" value="Unassembled WGS sequence"/>
</dbReference>